<reference evidence="1" key="1">
    <citation type="submission" date="2019-12" db="EMBL/GenBank/DDBJ databases">
        <title>Genome sequencing and annotation of Brassica cretica.</title>
        <authorList>
            <person name="Studholme D.J."/>
            <person name="Sarris P.F."/>
        </authorList>
    </citation>
    <scope>NUCLEOTIDE SEQUENCE</scope>
    <source>
        <strain evidence="1">PFS-001/15</strain>
        <tissue evidence="1">Leaf</tissue>
    </source>
</reference>
<protein>
    <recommendedName>
        <fullName evidence="3">Thioredoxin domain-containing protein</fullName>
    </recommendedName>
</protein>
<dbReference type="Gene3D" id="3.40.30.10">
    <property type="entry name" value="Glutaredoxin"/>
    <property type="match status" value="1"/>
</dbReference>
<dbReference type="InterPro" id="IPR036249">
    <property type="entry name" value="Thioredoxin-like_sf"/>
</dbReference>
<organism evidence="1 2">
    <name type="scientific">Brassica cretica</name>
    <name type="common">Mustard</name>
    <dbReference type="NCBI Taxonomy" id="69181"/>
    <lineage>
        <taxon>Eukaryota</taxon>
        <taxon>Viridiplantae</taxon>
        <taxon>Streptophyta</taxon>
        <taxon>Embryophyta</taxon>
        <taxon>Tracheophyta</taxon>
        <taxon>Spermatophyta</taxon>
        <taxon>Magnoliopsida</taxon>
        <taxon>eudicotyledons</taxon>
        <taxon>Gunneridae</taxon>
        <taxon>Pentapetalae</taxon>
        <taxon>rosids</taxon>
        <taxon>malvids</taxon>
        <taxon>Brassicales</taxon>
        <taxon>Brassicaceae</taxon>
        <taxon>Brassiceae</taxon>
        <taxon>Brassica</taxon>
    </lineage>
</organism>
<evidence type="ECO:0008006" key="3">
    <source>
        <dbReference type="Google" id="ProtNLM"/>
    </source>
</evidence>
<dbReference type="PANTHER" id="PTHR34208">
    <property type="entry name" value="S-ADENOSYL-L-METHIONINE-DEPENDENT METHYLTRANSFERASE-RELATED"/>
    <property type="match status" value="1"/>
</dbReference>
<accession>A0A8S9G340</accession>
<evidence type="ECO:0000313" key="2">
    <source>
        <dbReference type="Proteomes" id="UP000712281"/>
    </source>
</evidence>
<dbReference type="GO" id="GO:0008168">
    <property type="term" value="F:methyltransferase activity"/>
    <property type="evidence" value="ECO:0007669"/>
    <property type="project" value="InterPro"/>
</dbReference>
<dbReference type="Proteomes" id="UP000712281">
    <property type="component" value="Unassembled WGS sequence"/>
</dbReference>
<name>A0A8S9G340_BRACR</name>
<comment type="caution">
    <text evidence="1">The sequence shown here is derived from an EMBL/GenBank/DDBJ whole genome shotgun (WGS) entry which is preliminary data.</text>
</comment>
<dbReference type="SUPFAM" id="SSF52833">
    <property type="entry name" value="Thioredoxin-like"/>
    <property type="match status" value="1"/>
</dbReference>
<proteinExistence type="predicted"/>
<dbReference type="GO" id="GO:0045488">
    <property type="term" value="P:pectin metabolic process"/>
    <property type="evidence" value="ECO:0007669"/>
    <property type="project" value="InterPro"/>
</dbReference>
<dbReference type="InterPro" id="IPR044689">
    <property type="entry name" value="CGR2/3"/>
</dbReference>
<dbReference type="PANTHER" id="PTHR34208:SF18">
    <property type="entry name" value="PECTIN METHYLESTERASE CGR3-RELATED"/>
    <property type="match status" value="1"/>
</dbReference>
<gene>
    <name evidence="1" type="ORF">F2Q68_00019070</name>
</gene>
<dbReference type="AlphaFoldDB" id="A0A8S9G340"/>
<dbReference type="EMBL" id="QGKW02002228">
    <property type="protein sequence ID" value="KAF2539057.1"/>
    <property type="molecule type" value="Genomic_DNA"/>
</dbReference>
<evidence type="ECO:0000313" key="1">
    <source>
        <dbReference type="EMBL" id="KAF2539057.1"/>
    </source>
</evidence>
<sequence length="222" mass="24107">MAILSVRTPSSIQLLRSSVSPIFSKPLFQSSSSFSSFIVSAPFARLLKSNSSISRPLVVLARASTGVANPVTDYREDIGEILGDVSIFTASGQPVKFSNLLDQNDGVSAVVLLRHFGCVCCWELATALREAKPRFDAAGVKLVAVGVGTPDKARNPGKQKAKVAELSKFGRPAKMRSSSWWNRFFSQTNLEENEAASKKFEKAASKISYTPACQVFHLKPLH</sequence>